<evidence type="ECO:0000313" key="3">
    <source>
        <dbReference type="Proteomes" id="UP000501048"/>
    </source>
</evidence>
<dbReference type="Pfam" id="PF13229">
    <property type="entry name" value="Beta_helix"/>
    <property type="match status" value="3"/>
</dbReference>
<feature type="domain" description="Right handed beta helix" evidence="1">
    <location>
        <begin position="178"/>
        <end position="305"/>
    </location>
</feature>
<feature type="domain" description="Right handed beta helix" evidence="1">
    <location>
        <begin position="480"/>
        <end position="572"/>
    </location>
</feature>
<dbReference type="InterPro" id="IPR012334">
    <property type="entry name" value="Pectin_lyas_fold"/>
</dbReference>
<gene>
    <name evidence="2" type="primary">yorA</name>
    <name evidence="2" type="ORF">HC660_26670</name>
</gene>
<organism evidence="2 3">
    <name type="scientific">Bacillus mojavensis</name>
    <dbReference type="NCBI Taxonomy" id="72360"/>
    <lineage>
        <taxon>Bacteria</taxon>
        <taxon>Bacillati</taxon>
        <taxon>Bacillota</taxon>
        <taxon>Bacilli</taxon>
        <taxon>Bacillales</taxon>
        <taxon>Bacillaceae</taxon>
        <taxon>Bacillus</taxon>
    </lineage>
</organism>
<dbReference type="InterPro" id="IPR006626">
    <property type="entry name" value="PbH1"/>
</dbReference>
<dbReference type="GeneID" id="76983423"/>
<dbReference type="SUPFAM" id="SSF51126">
    <property type="entry name" value="Pectin lyase-like"/>
    <property type="match status" value="3"/>
</dbReference>
<dbReference type="InterPro" id="IPR039448">
    <property type="entry name" value="Beta_helix"/>
</dbReference>
<protein>
    <submittedName>
        <fullName evidence="2">Uronase YorA</fullName>
    </submittedName>
</protein>
<dbReference type="RefSeq" id="WP_168748417.1">
    <property type="nucleotide sequence ID" value="NZ_CP051464.1"/>
</dbReference>
<evidence type="ECO:0000313" key="2">
    <source>
        <dbReference type="EMBL" id="QJC97141.1"/>
    </source>
</evidence>
<dbReference type="Gene3D" id="2.160.20.10">
    <property type="entry name" value="Single-stranded right-handed beta-helix, Pectin lyase-like"/>
    <property type="match status" value="2"/>
</dbReference>
<keyword evidence="3" id="KW-1185">Reference proteome</keyword>
<dbReference type="SMART" id="SM00710">
    <property type="entry name" value="PbH1"/>
    <property type="match status" value="11"/>
</dbReference>
<feature type="domain" description="Right handed beta helix" evidence="1">
    <location>
        <begin position="315"/>
        <end position="465"/>
    </location>
</feature>
<dbReference type="EMBL" id="CP051464">
    <property type="protein sequence ID" value="QJC97141.1"/>
    <property type="molecule type" value="Genomic_DNA"/>
</dbReference>
<proteinExistence type="predicted"/>
<dbReference type="InterPro" id="IPR011050">
    <property type="entry name" value="Pectin_lyase_fold/virulence"/>
</dbReference>
<name>A0ABX6LZ29_BACMO</name>
<dbReference type="Proteomes" id="UP000501048">
    <property type="component" value="Chromosome"/>
</dbReference>
<sequence>MMRYALEAEKYGIRWDGTEAAATTQGINRAIFEAAEAGYSEVYIPKGKYLIDAVNRLAVNPEEGAGIRVPSDMTIIRHPKAEFIVDPNNSYGYSCFYLGEVENVTLKGGRIRGDRFKHDFTGHGDLEKKKTHEWGYGINIHGAKNIVIEDINISGCTGDCVMVCAKGMLNVAWTDYRPSRNITISNCILDGARRNNISVTGGEDVLIDNNVITNAGIADGCGPSFGIDIEGYGEGDIDYEEPRNVKVTNNTFSGNVKQSVCNFSGYEVVIENNHSDNTISYGYGTDTIISNNVLIRRDNKETAISSLGVSSGFTGNNAAIIGNSIKGFSSGIDIRGADVVVMSNVISNLSADGVALGTFEARNVLFAGNVVSNCPGKHCMANKSLDITFENNKLNGSDIHSIEAIDSYNIISRSNKVKNSKKGIVVTRSSAVISDNDIDLTEYSGSVSYAISFDKGSDVVIKNNHIPAPTNMAIYGESADGREVSIKDNNISNAKCLTAVYLVGGKKPKISNNDITFRRTASGGYGILTKGTSDALLDGNTVYSVNEFKLYSPINTSESINSRVIGNKISGNLALNKTDIETNNIPI</sequence>
<reference evidence="2 3" key="1">
    <citation type="submission" date="2020-04" db="EMBL/GenBank/DDBJ databases">
        <title>Plant growth promoting and environmental Bacillus: genomic and epigenetic comparison.</title>
        <authorList>
            <person name="Reva O.N."/>
            <person name="Lutz S."/>
            <person name="Ahrens C.H."/>
        </authorList>
    </citation>
    <scope>NUCLEOTIDE SEQUENCE [LARGE SCALE GENOMIC DNA]</scope>
    <source>
        <strain evidence="2 3">UCMB5075</strain>
    </source>
</reference>
<evidence type="ECO:0000259" key="1">
    <source>
        <dbReference type="Pfam" id="PF13229"/>
    </source>
</evidence>
<accession>A0ABX6LZ29</accession>